<reference evidence="2 3" key="1">
    <citation type="submission" date="2016-04" db="EMBL/GenBank/DDBJ databases">
        <title>A degradative enzymes factory behind the ericoid mycorrhizal symbiosis.</title>
        <authorList>
            <consortium name="DOE Joint Genome Institute"/>
            <person name="Martino E."/>
            <person name="Morin E."/>
            <person name="Grelet G."/>
            <person name="Kuo A."/>
            <person name="Kohler A."/>
            <person name="Daghino S."/>
            <person name="Barry K."/>
            <person name="Choi C."/>
            <person name="Cichocki N."/>
            <person name="Clum A."/>
            <person name="Copeland A."/>
            <person name="Hainaut M."/>
            <person name="Haridas S."/>
            <person name="Labutti K."/>
            <person name="Lindquist E."/>
            <person name="Lipzen A."/>
            <person name="Khouja H.-R."/>
            <person name="Murat C."/>
            <person name="Ohm R."/>
            <person name="Olson A."/>
            <person name="Spatafora J."/>
            <person name="Veneault-Fourrey C."/>
            <person name="Henrissat B."/>
            <person name="Grigoriev I."/>
            <person name="Martin F."/>
            <person name="Perotto S."/>
        </authorList>
    </citation>
    <scope>NUCLEOTIDE SEQUENCE [LARGE SCALE GENOMIC DNA]</scope>
    <source>
        <strain evidence="2 3">E</strain>
    </source>
</reference>
<organism evidence="2 3">
    <name type="scientific">Hyaloscypha bicolor E</name>
    <dbReference type="NCBI Taxonomy" id="1095630"/>
    <lineage>
        <taxon>Eukaryota</taxon>
        <taxon>Fungi</taxon>
        <taxon>Dikarya</taxon>
        <taxon>Ascomycota</taxon>
        <taxon>Pezizomycotina</taxon>
        <taxon>Leotiomycetes</taxon>
        <taxon>Helotiales</taxon>
        <taxon>Hyaloscyphaceae</taxon>
        <taxon>Hyaloscypha</taxon>
        <taxon>Hyaloscypha bicolor</taxon>
    </lineage>
</organism>
<feature type="compositionally biased region" description="Basic and acidic residues" evidence="1">
    <location>
        <begin position="53"/>
        <end position="101"/>
    </location>
</feature>
<sequence length="117" mass="13845">MIKESDGRVQDRAAVIAHPLDHMIKESGSKINLRNSLFSRQSEAKIKQKWEVKEEKRRNEELKGRDEREQMSEKGILERKLMEKKSKNRTDREERRHDGGFERLSVLGEKVRMIATQ</sequence>
<protein>
    <submittedName>
        <fullName evidence="2">Uncharacterized protein</fullName>
    </submittedName>
</protein>
<keyword evidence="3" id="KW-1185">Reference proteome</keyword>
<dbReference type="Proteomes" id="UP000235371">
    <property type="component" value="Unassembled WGS sequence"/>
</dbReference>
<evidence type="ECO:0000313" key="3">
    <source>
        <dbReference type="Proteomes" id="UP000235371"/>
    </source>
</evidence>
<evidence type="ECO:0000256" key="1">
    <source>
        <dbReference type="SAM" id="MobiDB-lite"/>
    </source>
</evidence>
<dbReference type="AlphaFoldDB" id="A0A2J6TUL6"/>
<dbReference type="GeneID" id="36590441"/>
<dbReference type="InParanoid" id="A0A2J6TUL6"/>
<gene>
    <name evidence="2" type="ORF">K444DRAFT_624191</name>
</gene>
<name>A0A2J6TUL6_9HELO</name>
<evidence type="ECO:0000313" key="2">
    <source>
        <dbReference type="EMBL" id="PMD66705.1"/>
    </source>
</evidence>
<accession>A0A2J6TUL6</accession>
<dbReference type="RefSeq" id="XP_024743609.1">
    <property type="nucleotide sequence ID" value="XM_024882364.1"/>
</dbReference>
<feature type="region of interest" description="Disordered" evidence="1">
    <location>
        <begin position="53"/>
        <end position="102"/>
    </location>
</feature>
<proteinExistence type="predicted"/>
<dbReference type="EMBL" id="KZ613743">
    <property type="protein sequence ID" value="PMD66705.1"/>
    <property type="molecule type" value="Genomic_DNA"/>
</dbReference>